<dbReference type="GO" id="GO:0016853">
    <property type="term" value="F:isomerase activity"/>
    <property type="evidence" value="ECO:0007669"/>
    <property type="project" value="UniProtKB-KW"/>
</dbReference>
<keyword evidence="5" id="KW-0413">Isomerase</keyword>
<accession>A0A1X6Y946</accession>
<evidence type="ECO:0000256" key="6">
    <source>
        <dbReference type="RuleBase" id="RU003707"/>
    </source>
</evidence>
<dbReference type="PANTHER" id="PTHR43149:SF1">
    <property type="entry name" value="DELTA(3,5)-DELTA(2,4)-DIENOYL-COA ISOMERASE, MITOCHONDRIAL"/>
    <property type="match status" value="1"/>
</dbReference>
<dbReference type="PANTHER" id="PTHR43149">
    <property type="entry name" value="ENOYL-COA HYDRATASE"/>
    <property type="match status" value="1"/>
</dbReference>
<keyword evidence="4" id="KW-0443">Lipid metabolism</keyword>
<dbReference type="CDD" id="cd06558">
    <property type="entry name" value="crotonase-like"/>
    <property type="match status" value="1"/>
</dbReference>
<keyword evidence="8" id="KW-1185">Reference proteome</keyword>
<dbReference type="SUPFAM" id="SSF52096">
    <property type="entry name" value="ClpP/crotonase"/>
    <property type="match status" value="1"/>
</dbReference>
<dbReference type="OrthoDB" id="5730382at2"/>
<dbReference type="InterPro" id="IPR045002">
    <property type="entry name" value="Ech1-like"/>
</dbReference>
<comment type="pathway">
    <text evidence="1">Lipid metabolism; fatty acid beta-oxidation.</text>
</comment>
<keyword evidence="7" id="KW-0456">Lyase</keyword>
<organism evidence="7 8">
    <name type="scientific">Pseudooceanicola marinus</name>
    <dbReference type="NCBI Taxonomy" id="396013"/>
    <lineage>
        <taxon>Bacteria</taxon>
        <taxon>Pseudomonadati</taxon>
        <taxon>Pseudomonadota</taxon>
        <taxon>Alphaproteobacteria</taxon>
        <taxon>Rhodobacterales</taxon>
        <taxon>Paracoccaceae</taxon>
        <taxon>Pseudooceanicola</taxon>
    </lineage>
</organism>
<evidence type="ECO:0000256" key="2">
    <source>
        <dbReference type="ARBA" id="ARBA00005254"/>
    </source>
</evidence>
<dbReference type="EMBL" id="FWFN01000001">
    <property type="protein sequence ID" value="SLN13883.1"/>
    <property type="molecule type" value="Genomic_DNA"/>
</dbReference>
<dbReference type="EC" id="4.2.1.17" evidence="7"/>
<evidence type="ECO:0000256" key="5">
    <source>
        <dbReference type="ARBA" id="ARBA00023235"/>
    </source>
</evidence>
<dbReference type="InterPro" id="IPR029045">
    <property type="entry name" value="ClpP/crotonase-like_dom_sf"/>
</dbReference>
<dbReference type="RefSeq" id="WP_085886238.1">
    <property type="nucleotide sequence ID" value="NZ_FWFN01000001.1"/>
</dbReference>
<keyword evidence="3" id="KW-0276">Fatty acid metabolism</keyword>
<evidence type="ECO:0000313" key="8">
    <source>
        <dbReference type="Proteomes" id="UP000193963"/>
    </source>
</evidence>
<protein>
    <submittedName>
        <fullName evidence="7">Putative enoyl-CoA hydratase</fullName>
        <ecNumber evidence="7">4.2.1.17</ecNumber>
    </submittedName>
</protein>
<dbReference type="UniPathway" id="UPA00659"/>
<proteinExistence type="inferred from homology"/>
<dbReference type="InterPro" id="IPR014748">
    <property type="entry name" value="Enoyl-CoA_hydra_C"/>
</dbReference>
<name>A0A1X6Y946_9RHOB</name>
<evidence type="ECO:0000256" key="4">
    <source>
        <dbReference type="ARBA" id="ARBA00023098"/>
    </source>
</evidence>
<evidence type="ECO:0000256" key="3">
    <source>
        <dbReference type="ARBA" id="ARBA00022832"/>
    </source>
</evidence>
<dbReference type="Pfam" id="PF00378">
    <property type="entry name" value="ECH_1"/>
    <property type="match status" value="1"/>
</dbReference>
<dbReference type="InterPro" id="IPR001753">
    <property type="entry name" value="Enoyl-CoA_hydra/iso"/>
</dbReference>
<dbReference type="PROSITE" id="PS00166">
    <property type="entry name" value="ENOYL_COA_HYDRATASE"/>
    <property type="match status" value="1"/>
</dbReference>
<dbReference type="Proteomes" id="UP000193963">
    <property type="component" value="Unassembled WGS sequence"/>
</dbReference>
<dbReference type="NCBIfam" id="NF005699">
    <property type="entry name" value="PRK07509.1"/>
    <property type="match status" value="1"/>
</dbReference>
<sequence>MSANQMTFGAEGSPRVTVEIRDHVAHVTLVRSDKMNAVDTPMAEALAAAGEALMARTEVRCVLMRGEGRAFCAGLDVASFAEFAGTDPEARVMPRTHGDCNLYQQLCLVWRALPVPVIAALHGVAFGAGFQLAIAADVRIAHPETQLAIMEAKWGLVPDMGGMVILPQLIRSDVLRLMTYTAEPVEAAQALDWGLVTELAEDPLARAEALAASIAGRSPSATRAAKRLIGLAESGASAETVLYEESREQAALIGGKDQREVIAANMQGRAPTFD</sequence>
<evidence type="ECO:0000256" key="1">
    <source>
        <dbReference type="ARBA" id="ARBA00005005"/>
    </source>
</evidence>
<evidence type="ECO:0000313" key="7">
    <source>
        <dbReference type="EMBL" id="SLN13883.1"/>
    </source>
</evidence>
<dbReference type="Gene3D" id="1.10.12.10">
    <property type="entry name" value="Lyase 2-enoyl-coa Hydratase, Chain A, domain 2"/>
    <property type="match status" value="1"/>
</dbReference>
<dbReference type="Gene3D" id="3.90.226.10">
    <property type="entry name" value="2-enoyl-CoA Hydratase, Chain A, domain 1"/>
    <property type="match status" value="1"/>
</dbReference>
<dbReference type="GO" id="GO:0004300">
    <property type="term" value="F:enoyl-CoA hydratase activity"/>
    <property type="evidence" value="ECO:0007669"/>
    <property type="project" value="UniProtKB-EC"/>
</dbReference>
<gene>
    <name evidence="7" type="primary">fadB_1</name>
    <name evidence="7" type="ORF">PSM7751_00316</name>
</gene>
<comment type="similarity">
    <text evidence="2 6">Belongs to the enoyl-CoA hydratase/isomerase family.</text>
</comment>
<dbReference type="GO" id="GO:0006635">
    <property type="term" value="P:fatty acid beta-oxidation"/>
    <property type="evidence" value="ECO:0007669"/>
    <property type="project" value="UniProtKB-UniPathway"/>
</dbReference>
<reference evidence="7 8" key="1">
    <citation type="submission" date="2017-03" db="EMBL/GenBank/DDBJ databases">
        <authorList>
            <person name="Afonso C.L."/>
            <person name="Miller P.J."/>
            <person name="Scott M.A."/>
            <person name="Spackman E."/>
            <person name="Goraichik I."/>
            <person name="Dimitrov K.M."/>
            <person name="Suarez D.L."/>
            <person name="Swayne D.E."/>
        </authorList>
    </citation>
    <scope>NUCLEOTIDE SEQUENCE [LARGE SCALE GENOMIC DNA]</scope>
    <source>
        <strain evidence="7 8">CECT 7751</strain>
    </source>
</reference>
<dbReference type="InterPro" id="IPR018376">
    <property type="entry name" value="Enoyl-CoA_hyd/isom_CS"/>
</dbReference>
<dbReference type="AlphaFoldDB" id="A0A1X6Y946"/>